<organism evidence="7 8">
    <name type="scientific">Dinothrombium tinctorium</name>
    <dbReference type="NCBI Taxonomy" id="1965070"/>
    <lineage>
        <taxon>Eukaryota</taxon>
        <taxon>Metazoa</taxon>
        <taxon>Ecdysozoa</taxon>
        <taxon>Arthropoda</taxon>
        <taxon>Chelicerata</taxon>
        <taxon>Arachnida</taxon>
        <taxon>Acari</taxon>
        <taxon>Acariformes</taxon>
        <taxon>Trombidiformes</taxon>
        <taxon>Prostigmata</taxon>
        <taxon>Anystina</taxon>
        <taxon>Parasitengona</taxon>
        <taxon>Trombidioidea</taxon>
        <taxon>Trombidiidae</taxon>
        <taxon>Dinothrombium</taxon>
    </lineage>
</organism>
<evidence type="ECO:0000256" key="4">
    <source>
        <dbReference type="ARBA" id="ARBA00022989"/>
    </source>
</evidence>
<comment type="subcellular location">
    <subcellularLocation>
        <location evidence="1">Membrane</location>
        <topology evidence="1">Multi-pass membrane protein</topology>
    </subcellularLocation>
</comment>
<sequence>MGAAGDCIQQEFSILSDKMEGKANEGYVWLRTAHMSAAGLTTGVVTHYWYIYLDKWLGSKRCLRTITKKVLLDQILFSPVNISVYFITLGICERSNISKIKDELIEKGFENIYVAEWLIWPPSQFINFYVIPLKYRILFDNIISLGFDIYSPYVKYKTQLRKEKQCQELEESKILRSLIIVQN</sequence>
<evidence type="ECO:0000313" key="7">
    <source>
        <dbReference type="EMBL" id="RWS11622.1"/>
    </source>
</evidence>
<feature type="transmembrane region" description="Helical" evidence="6">
    <location>
        <begin position="70"/>
        <end position="91"/>
    </location>
</feature>
<dbReference type="GO" id="GO:0016020">
    <property type="term" value="C:membrane"/>
    <property type="evidence" value="ECO:0007669"/>
    <property type="project" value="UniProtKB-SubCell"/>
</dbReference>
<accession>A0A443R8N9</accession>
<dbReference type="PANTHER" id="PTHR11266">
    <property type="entry name" value="PEROXISOMAL MEMBRANE PROTEIN 2, PXMP2 MPV17"/>
    <property type="match status" value="1"/>
</dbReference>
<dbReference type="PANTHER" id="PTHR11266:SF8">
    <property type="entry name" value="MPV17-LIKE PROTEIN 2"/>
    <property type="match status" value="1"/>
</dbReference>
<protein>
    <submittedName>
        <fullName evidence="7">Mpv17-like protein 2</fullName>
    </submittedName>
</protein>
<keyword evidence="3 6" id="KW-0812">Transmembrane</keyword>
<keyword evidence="4 6" id="KW-1133">Transmembrane helix</keyword>
<gene>
    <name evidence="7" type="ORF">B4U79_01635</name>
</gene>
<keyword evidence="5 6" id="KW-0472">Membrane</keyword>
<name>A0A443R8N9_9ACAR</name>
<evidence type="ECO:0000256" key="6">
    <source>
        <dbReference type="RuleBase" id="RU363053"/>
    </source>
</evidence>
<dbReference type="AlphaFoldDB" id="A0A443R8N9"/>
<comment type="similarity">
    <text evidence="2 6">Belongs to the peroxisomal membrane protein PXMP2/4 family.</text>
</comment>
<evidence type="ECO:0000256" key="3">
    <source>
        <dbReference type="ARBA" id="ARBA00022692"/>
    </source>
</evidence>
<proteinExistence type="inferred from homology"/>
<dbReference type="Pfam" id="PF04117">
    <property type="entry name" value="Mpv17_PMP22"/>
    <property type="match status" value="1"/>
</dbReference>
<evidence type="ECO:0000256" key="1">
    <source>
        <dbReference type="ARBA" id="ARBA00004141"/>
    </source>
</evidence>
<evidence type="ECO:0000313" key="8">
    <source>
        <dbReference type="Proteomes" id="UP000285301"/>
    </source>
</evidence>
<comment type="caution">
    <text evidence="7">The sequence shown here is derived from an EMBL/GenBank/DDBJ whole genome shotgun (WGS) entry which is preliminary data.</text>
</comment>
<keyword evidence="8" id="KW-1185">Reference proteome</keyword>
<dbReference type="STRING" id="1965070.A0A443R8N9"/>
<dbReference type="GO" id="GO:0061668">
    <property type="term" value="P:mitochondrial ribosome assembly"/>
    <property type="evidence" value="ECO:0007669"/>
    <property type="project" value="TreeGrafter"/>
</dbReference>
<dbReference type="GO" id="GO:0005739">
    <property type="term" value="C:mitochondrion"/>
    <property type="evidence" value="ECO:0007669"/>
    <property type="project" value="TreeGrafter"/>
</dbReference>
<dbReference type="OrthoDB" id="5345392at2759"/>
<dbReference type="InterPro" id="IPR007248">
    <property type="entry name" value="Mpv17_PMP22"/>
</dbReference>
<dbReference type="Proteomes" id="UP000285301">
    <property type="component" value="Unassembled WGS sequence"/>
</dbReference>
<dbReference type="EMBL" id="NCKU01001628">
    <property type="protein sequence ID" value="RWS11622.1"/>
    <property type="molecule type" value="Genomic_DNA"/>
</dbReference>
<reference evidence="7 8" key="1">
    <citation type="journal article" date="2018" name="Gigascience">
        <title>Genomes of trombidid mites reveal novel predicted allergens and laterally-transferred genes associated with secondary metabolism.</title>
        <authorList>
            <person name="Dong X."/>
            <person name="Chaisiri K."/>
            <person name="Xia D."/>
            <person name="Armstrong S.D."/>
            <person name="Fang Y."/>
            <person name="Donnelly M.J."/>
            <person name="Kadowaki T."/>
            <person name="McGarry J.W."/>
            <person name="Darby A.C."/>
            <person name="Makepeace B.L."/>
        </authorList>
    </citation>
    <scope>NUCLEOTIDE SEQUENCE [LARGE SCALE GENOMIC DNA]</scope>
    <source>
        <strain evidence="7">UoL-WK</strain>
    </source>
</reference>
<evidence type="ECO:0000256" key="5">
    <source>
        <dbReference type="ARBA" id="ARBA00023136"/>
    </source>
</evidence>
<evidence type="ECO:0000256" key="2">
    <source>
        <dbReference type="ARBA" id="ARBA00006824"/>
    </source>
</evidence>
<feature type="transmembrane region" description="Helical" evidence="6">
    <location>
        <begin position="28"/>
        <end position="50"/>
    </location>
</feature>